<evidence type="ECO:0000256" key="1">
    <source>
        <dbReference type="SAM" id="Coils"/>
    </source>
</evidence>
<dbReference type="GeneID" id="66117498"/>
<dbReference type="RefSeq" id="XP_043050559.1">
    <property type="nucleotide sequence ID" value="XM_043194808.1"/>
</dbReference>
<dbReference type="AlphaFoldDB" id="A0A9P7VBT4"/>
<evidence type="ECO:0000313" key="3">
    <source>
        <dbReference type="Proteomes" id="UP000790833"/>
    </source>
</evidence>
<keyword evidence="1" id="KW-0175">Coiled coil</keyword>
<proteinExistence type="predicted"/>
<gene>
    <name evidence="2" type="ORF">KQ657_004124</name>
</gene>
<dbReference type="EMBL" id="JAHMUF010000005">
    <property type="protein sequence ID" value="KAG7195012.1"/>
    <property type="molecule type" value="Genomic_DNA"/>
</dbReference>
<dbReference type="GO" id="GO:0042729">
    <property type="term" value="C:DASH complex"/>
    <property type="evidence" value="ECO:0007669"/>
    <property type="project" value="InterPro"/>
</dbReference>
<accession>A0A9P7VBT4</accession>
<dbReference type="GO" id="GO:0000278">
    <property type="term" value="P:mitotic cell cycle"/>
    <property type="evidence" value="ECO:0007669"/>
    <property type="project" value="InterPro"/>
</dbReference>
<dbReference type="Proteomes" id="UP000790833">
    <property type="component" value="Unassembled WGS sequence"/>
</dbReference>
<protein>
    <submittedName>
        <fullName evidence="2">Uncharacterized protein</fullName>
    </submittedName>
</protein>
<keyword evidence="3" id="KW-1185">Reference proteome</keyword>
<name>A0A9P7VBT4_9ASCO</name>
<feature type="coiled-coil region" evidence="1">
    <location>
        <begin position="85"/>
        <end position="112"/>
    </location>
</feature>
<comment type="caution">
    <text evidence="2">The sequence shown here is derived from an EMBL/GenBank/DDBJ whole genome shotgun (WGS) entry which is preliminary data.</text>
</comment>
<sequence>MSERELMQLEKLNKALTNIVSSVRSTNLNLQQANESAEHTQILFEYWIRILSQASVNLDMMDHIGDLGVDVNGAEERAETLVTTRDKKSKVLASLEAENDSLRAQIESLQSNT</sequence>
<dbReference type="Pfam" id="PF08651">
    <property type="entry name" value="DASH_Duo1"/>
    <property type="match status" value="1"/>
</dbReference>
<dbReference type="InterPro" id="IPR013960">
    <property type="entry name" value="DASH_Duo1"/>
</dbReference>
<dbReference type="GO" id="GO:0072686">
    <property type="term" value="C:mitotic spindle"/>
    <property type="evidence" value="ECO:0007669"/>
    <property type="project" value="InterPro"/>
</dbReference>
<reference evidence="2" key="1">
    <citation type="submission" date="2021-03" db="EMBL/GenBank/DDBJ databases">
        <authorList>
            <person name="Palmer J.M."/>
        </authorList>
    </citation>
    <scope>NUCLEOTIDE SEQUENCE</scope>
    <source>
        <strain evidence="2">ARV_011</strain>
    </source>
</reference>
<dbReference type="OrthoDB" id="5599235at2759"/>
<organism evidence="2 3">
    <name type="scientific">Scheffersomyces spartinae</name>
    <dbReference type="NCBI Taxonomy" id="45513"/>
    <lineage>
        <taxon>Eukaryota</taxon>
        <taxon>Fungi</taxon>
        <taxon>Dikarya</taxon>
        <taxon>Ascomycota</taxon>
        <taxon>Saccharomycotina</taxon>
        <taxon>Pichiomycetes</taxon>
        <taxon>Debaryomycetaceae</taxon>
        <taxon>Scheffersomyces</taxon>
    </lineage>
</organism>
<evidence type="ECO:0000313" key="2">
    <source>
        <dbReference type="EMBL" id="KAG7195012.1"/>
    </source>
</evidence>